<accession>A0A1I7Z3Q2</accession>
<keyword evidence="1" id="KW-1185">Reference proteome</keyword>
<sequence length="69" mass="7625">MDEKTSAMATLSSNNTLHRPLYKGASLLIPELVAVPSHNDSCPEHLQTTVDPRAANVCPEHMERKQRAD</sequence>
<dbReference type="AlphaFoldDB" id="A0A1I7Z3Q2"/>
<reference evidence="2" key="1">
    <citation type="submission" date="2016-11" db="UniProtKB">
        <authorList>
            <consortium name="WormBaseParasite"/>
        </authorList>
    </citation>
    <scope>IDENTIFICATION</scope>
</reference>
<proteinExistence type="predicted"/>
<evidence type="ECO:0000313" key="2">
    <source>
        <dbReference type="WBParaSite" id="L893_g2251.t1"/>
    </source>
</evidence>
<organism evidence="1 2">
    <name type="scientific">Steinernema glaseri</name>
    <dbReference type="NCBI Taxonomy" id="37863"/>
    <lineage>
        <taxon>Eukaryota</taxon>
        <taxon>Metazoa</taxon>
        <taxon>Ecdysozoa</taxon>
        <taxon>Nematoda</taxon>
        <taxon>Chromadorea</taxon>
        <taxon>Rhabditida</taxon>
        <taxon>Tylenchina</taxon>
        <taxon>Panagrolaimomorpha</taxon>
        <taxon>Strongyloidoidea</taxon>
        <taxon>Steinernematidae</taxon>
        <taxon>Steinernema</taxon>
    </lineage>
</organism>
<dbReference type="Proteomes" id="UP000095287">
    <property type="component" value="Unplaced"/>
</dbReference>
<protein>
    <submittedName>
        <fullName evidence="2">Uncharacterized protein</fullName>
    </submittedName>
</protein>
<dbReference type="WBParaSite" id="L893_g2251.t1">
    <property type="protein sequence ID" value="L893_g2251.t1"/>
    <property type="gene ID" value="L893_g2251"/>
</dbReference>
<name>A0A1I7Z3Q2_9BILA</name>
<evidence type="ECO:0000313" key="1">
    <source>
        <dbReference type="Proteomes" id="UP000095287"/>
    </source>
</evidence>